<reference evidence="2 3" key="1">
    <citation type="submission" date="2016-10" db="EMBL/GenBank/DDBJ databases">
        <authorList>
            <person name="de Groot N.N."/>
        </authorList>
    </citation>
    <scope>NUCLEOTIDE SEQUENCE [LARGE SCALE GENOMIC DNA]</scope>
    <source>
        <strain evidence="2 3">CGMCC 4.1877</strain>
    </source>
</reference>
<dbReference type="Gene3D" id="1.10.357.10">
    <property type="entry name" value="Tetracycline Repressor, domain 2"/>
    <property type="match status" value="1"/>
</dbReference>
<dbReference type="RefSeq" id="WP_177238482.1">
    <property type="nucleotide sequence ID" value="NZ_FOUY01000013.1"/>
</dbReference>
<evidence type="ECO:0000259" key="1">
    <source>
        <dbReference type="Pfam" id="PF17932"/>
    </source>
</evidence>
<name>A0A1I4YJ11_PSUAM</name>
<gene>
    <name evidence="2" type="ORF">SAMN05216207_1013118</name>
</gene>
<dbReference type="Pfam" id="PF17932">
    <property type="entry name" value="TetR_C_24"/>
    <property type="match status" value="1"/>
</dbReference>
<sequence length="57" mass="6188">MPLAQSPCSAQPILSLGIDVARWFRPGGPYTPDGPARLYSDLAVRMLRPSAPDRPPQ</sequence>
<protein>
    <recommendedName>
        <fullName evidence="1">HTH-type transcriptional repressor KstR2 C-terminal domain-containing protein</fullName>
    </recommendedName>
</protein>
<proteinExistence type="predicted"/>
<dbReference type="InterPro" id="IPR041490">
    <property type="entry name" value="KstR2_TetR_C"/>
</dbReference>
<organism evidence="2 3">
    <name type="scientific">Pseudonocardia ammonioxydans</name>
    <dbReference type="NCBI Taxonomy" id="260086"/>
    <lineage>
        <taxon>Bacteria</taxon>
        <taxon>Bacillati</taxon>
        <taxon>Actinomycetota</taxon>
        <taxon>Actinomycetes</taxon>
        <taxon>Pseudonocardiales</taxon>
        <taxon>Pseudonocardiaceae</taxon>
        <taxon>Pseudonocardia</taxon>
    </lineage>
</organism>
<feature type="domain" description="HTH-type transcriptional repressor KstR2 C-terminal" evidence="1">
    <location>
        <begin position="13"/>
        <end position="47"/>
    </location>
</feature>
<evidence type="ECO:0000313" key="3">
    <source>
        <dbReference type="Proteomes" id="UP000199614"/>
    </source>
</evidence>
<accession>A0A1I4YJ11</accession>
<evidence type="ECO:0000313" key="2">
    <source>
        <dbReference type="EMBL" id="SFN38031.1"/>
    </source>
</evidence>
<dbReference type="AlphaFoldDB" id="A0A1I4YJ11"/>
<dbReference type="EMBL" id="FOUY01000013">
    <property type="protein sequence ID" value="SFN38031.1"/>
    <property type="molecule type" value="Genomic_DNA"/>
</dbReference>
<dbReference type="STRING" id="260086.SAMN05216207_1013118"/>
<keyword evidence="3" id="KW-1185">Reference proteome</keyword>
<dbReference type="Proteomes" id="UP000199614">
    <property type="component" value="Unassembled WGS sequence"/>
</dbReference>